<protein>
    <submittedName>
        <fullName evidence="1">Uncharacterized protein</fullName>
    </submittedName>
</protein>
<keyword evidence="2" id="KW-1185">Reference proteome</keyword>
<sequence>MNPAIEAHQAFHRGTAPIFELLTPEQLRQLSHLQAEPALADRVQELAEKANEGELTTSETAEYEAYIEANNLLAILQAEARFRLTRAGA</sequence>
<dbReference type="RefSeq" id="WP_092047645.1">
    <property type="nucleotide sequence ID" value="NZ_FOQD01000001.1"/>
</dbReference>
<organism evidence="1 2">
    <name type="scientific">Planctomicrobium piriforme</name>
    <dbReference type="NCBI Taxonomy" id="1576369"/>
    <lineage>
        <taxon>Bacteria</taxon>
        <taxon>Pseudomonadati</taxon>
        <taxon>Planctomycetota</taxon>
        <taxon>Planctomycetia</taxon>
        <taxon>Planctomycetales</taxon>
        <taxon>Planctomycetaceae</taxon>
        <taxon>Planctomicrobium</taxon>
    </lineage>
</organism>
<evidence type="ECO:0000313" key="1">
    <source>
        <dbReference type="EMBL" id="SFH63071.1"/>
    </source>
</evidence>
<gene>
    <name evidence="1" type="ORF">SAMN05421753_101519</name>
</gene>
<accession>A0A1I3BMU3</accession>
<dbReference type="AlphaFoldDB" id="A0A1I3BMU3"/>
<reference evidence="2" key="1">
    <citation type="submission" date="2016-10" db="EMBL/GenBank/DDBJ databases">
        <authorList>
            <person name="Varghese N."/>
            <person name="Submissions S."/>
        </authorList>
    </citation>
    <scope>NUCLEOTIDE SEQUENCE [LARGE SCALE GENOMIC DNA]</scope>
    <source>
        <strain evidence="2">DSM 26348</strain>
    </source>
</reference>
<name>A0A1I3BMU3_9PLAN</name>
<dbReference type="EMBL" id="FOQD01000001">
    <property type="protein sequence ID" value="SFH63071.1"/>
    <property type="molecule type" value="Genomic_DNA"/>
</dbReference>
<evidence type="ECO:0000313" key="2">
    <source>
        <dbReference type="Proteomes" id="UP000199518"/>
    </source>
</evidence>
<dbReference type="Proteomes" id="UP000199518">
    <property type="component" value="Unassembled WGS sequence"/>
</dbReference>
<proteinExistence type="predicted"/>